<dbReference type="PANTHER" id="PTHR30349">
    <property type="entry name" value="PHAGE INTEGRASE-RELATED"/>
    <property type="match status" value="1"/>
</dbReference>
<organism evidence="5 6">
    <name type="scientific">Hartmannibacter diazotrophicus</name>
    <dbReference type="NCBI Taxonomy" id="1482074"/>
    <lineage>
        <taxon>Bacteria</taxon>
        <taxon>Pseudomonadati</taxon>
        <taxon>Pseudomonadota</taxon>
        <taxon>Alphaproteobacteria</taxon>
        <taxon>Hyphomicrobiales</taxon>
        <taxon>Pleomorphomonadaceae</taxon>
        <taxon>Hartmannibacter</taxon>
    </lineage>
</organism>
<proteinExistence type="predicted"/>
<dbReference type="InterPro" id="IPR011010">
    <property type="entry name" value="DNA_brk_join_enz"/>
</dbReference>
<dbReference type="EMBL" id="LT960614">
    <property type="protein sequence ID" value="SON55498.1"/>
    <property type="molecule type" value="Genomic_DNA"/>
</dbReference>
<sequence length="383" mass="44115">MSVYRIRTKDGTASPIYYYDFQCGGRRFSGPTPYANKRDAERFEAERRKQARALIAQEKARKALPMTLHDACVRYWDEVGRHRASADDIWTALGHIERLLGKDKLIEMIGISDVADAVARRRAEKARGRDKEISAATVNRTFTEPLRRVLQRARVVWEKDVREIAWKEVILPEKFERVREASHAEEARILKMIREDYRPVIEFAIVTGCRLQEIVTLTWSRVQWPSEVIEIRGKGRPGKPDKVRHIPITSAVRAILWPLRHHHGEAVFTYVATRPDQDAGIARGDRVPMTYNGLKTRWRRDVRGKIDDFHFHDLRHTAFTRLVRETGNIVTVRKLAGHTDISTTAKYAHAALDDVRNAMQRVEESGGKLAKRGKQSRSGSKRN</sequence>
<evidence type="ECO:0000256" key="2">
    <source>
        <dbReference type="ARBA" id="ARBA00023172"/>
    </source>
</evidence>
<dbReference type="CDD" id="cd00796">
    <property type="entry name" value="INT_Rci_Hp1_C"/>
    <property type="match status" value="1"/>
</dbReference>
<evidence type="ECO:0000313" key="6">
    <source>
        <dbReference type="Proteomes" id="UP000223606"/>
    </source>
</evidence>
<keyword evidence="1" id="KW-0229">DNA integration</keyword>
<dbReference type="InterPro" id="IPR002104">
    <property type="entry name" value="Integrase_catalytic"/>
</dbReference>
<keyword evidence="2" id="KW-0233">DNA recombination</keyword>
<evidence type="ECO:0000313" key="5">
    <source>
        <dbReference type="EMBL" id="SON55498.1"/>
    </source>
</evidence>
<evidence type="ECO:0000256" key="1">
    <source>
        <dbReference type="ARBA" id="ARBA00022908"/>
    </source>
</evidence>
<dbReference type="GO" id="GO:0015074">
    <property type="term" value="P:DNA integration"/>
    <property type="evidence" value="ECO:0007669"/>
    <property type="project" value="UniProtKB-KW"/>
</dbReference>
<feature type="region of interest" description="Disordered" evidence="3">
    <location>
        <begin position="362"/>
        <end position="383"/>
    </location>
</feature>
<evidence type="ECO:0000259" key="4">
    <source>
        <dbReference type="PROSITE" id="PS51898"/>
    </source>
</evidence>
<reference evidence="6" key="1">
    <citation type="submission" date="2017-09" db="EMBL/GenBank/DDBJ databases">
        <title>Genome sequence of Nannocystis excedens DSM 71.</title>
        <authorList>
            <person name="Blom J."/>
        </authorList>
    </citation>
    <scope>NUCLEOTIDE SEQUENCE [LARGE SCALE GENOMIC DNA]</scope>
    <source>
        <strain evidence="6">type strain: E19</strain>
    </source>
</reference>
<dbReference type="Gene3D" id="1.10.443.10">
    <property type="entry name" value="Intergrase catalytic core"/>
    <property type="match status" value="1"/>
</dbReference>
<dbReference type="Proteomes" id="UP000223606">
    <property type="component" value="Chromosome 1"/>
</dbReference>
<dbReference type="RefSeq" id="WP_099556001.1">
    <property type="nucleotide sequence ID" value="NZ_LT960614.1"/>
</dbReference>
<protein>
    <submittedName>
        <fullName evidence="5">Tyrosine recombinase XerC</fullName>
    </submittedName>
</protein>
<feature type="compositionally biased region" description="Basic residues" evidence="3">
    <location>
        <begin position="369"/>
        <end position="383"/>
    </location>
</feature>
<evidence type="ECO:0000256" key="3">
    <source>
        <dbReference type="SAM" id="MobiDB-lite"/>
    </source>
</evidence>
<dbReference type="InterPro" id="IPR050090">
    <property type="entry name" value="Tyrosine_recombinase_XerCD"/>
</dbReference>
<dbReference type="SUPFAM" id="SSF56349">
    <property type="entry name" value="DNA breaking-rejoining enzymes"/>
    <property type="match status" value="1"/>
</dbReference>
<gene>
    <name evidence="5" type="primary">xerC_1</name>
    <name evidence="5" type="ORF">HDIA_1957</name>
</gene>
<keyword evidence="6" id="KW-1185">Reference proteome</keyword>
<dbReference type="GO" id="GO:0006310">
    <property type="term" value="P:DNA recombination"/>
    <property type="evidence" value="ECO:0007669"/>
    <property type="project" value="UniProtKB-KW"/>
</dbReference>
<name>A0A2C9D5T0_9HYPH</name>
<feature type="domain" description="Tyr recombinase" evidence="4">
    <location>
        <begin position="176"/>
        <end position="360"/>
    </location>
</feature>
<dbReference type="OrthoDB" id="6388170at2"/>
<dbReference type="AlphaFoldDB" id="A0A2C9D5T0"/>
<dbReference type="InterPro" id="IPR013762">
    <property type="entry name" value="Integrase-like_cat_sf"/>
</dbReference>
<dbReference type="PROSITE" id="PS51898">
    <property type="entry name" value="TYR_RECOMBINASE"/>
    <property type="match status" value="1"/>
</dbReference>
<dbReference type="GO" id="GO:0003677">
    <property type="term" value="F:DNA binding"/>
    <property type="evidence" value="ECO:0007669"/>
    <property type="project" value="InterPro"/>
</dbReference>
<accession>A0A2C9D5T0</accession>
<dbReference type="KEGG" id="hdi:HDIA_1957"/>
<dbReference type="Pfam" id="PF00589">
    <property type="entry name" value="Phage_integrase"/>
    <property type="match status" value="1"/>
</dbReference>
<dbReference type="PANTHER" id="PTHR30349:SF64">
    <property type="entry name" value="PROPHAGE INTEGRASE INTD-RELATED"/>
    <property type="match status" value="1"/>
</dbReference>